<reference evidence="1 2" key="1">
    <citation type="submission" date="2017-09" db="EMBL/GenBank/DDBJ databases">
        <authorList>
            <person name="Ehlers B."/>
            <person name="Leendertz F.H."/>
        </authorList>
    </citation>
    <scope>NUCLEOTIDE SEQUENCE [LARGE SCALE GENOMIC DNA]</scope>
    <source>
        <strain evidence="1 2">CGMCC 4.6857</strain>
    </source>
</reference>
<sequence length="212" mass="23967">MRYLASALISEGVSDDRFLPFLLYRALEEICLTRFEDPVDVDQVTVLRHLQRPPNVPEILGLVEENADTFHLVFVHRDRGANADRVRDEWIAPLIKAWGRSRSERLVPVVPVRETEAWLLADGAALRAALGVQWSDAEMGVPARPKDVEAIADPKIPIGRLARRRGRPIEDFFEEIAESISLDVLRKVPSFDAFEQQTVEALADMGYRRGVT</sequence>
<dbReference type="EMBL" id="OBDY01000001">
    <property type="protein sequence ID" value="SNY12270.1"/>
    <property type="molecule type" value="Genomic_DNA"/>
</dbReference>
<proteinExistence type="predicted"/>
<dbReference type="Pfam" id="PF14103">
    <property type="entry name" value="DUF4276"/>
    <property type="match status" value="1"/>
</dbReference>
<accession>A0A285FLV5</accession>
<dbReference type="Proteomes" id="UP000219612">
    <property type="component" value="Unassembled WGS sequence"/>
</dbReference>
<evidence type="ECO:0008006" key="3">
    <source>
        <dbReference type="Google" id="ProtNLM"/>
    </source>
</evidence>
<dbReference type="InterPro" id="IPR025455">
    <property type="entry name" value="DUF4276"/>
</dbReference>
<dbReference type="OrthoDB" id="3687853at2"/>
<keyword evidence="2" id="KW-1185">Reference proteome</keyword>
<protein>
    <recommendedName>
        <fullName evidence="3">DUF4276 family protein</fullName>
    </recommendedName>
</protein>
<dbReference type="RefSeq" id="WP_097318233.1">
    <property type="nucleotide sequence ID" value="NZ_OBDY01000001.1"/>
</dbReference>
<name>A0A285FLV5_9ACTN</name>
<organism evidence="1 2">
    <name type="scientific">Paractinoplanes atraurantiacus</name>
    <dbReference type="NCBI Taxonomy" id="1036182"/>
    <lineage>
        <taxon>Bacteria</taxon>
        <taxon>Bacillati</taxon>
        <taxon>Actinomycetota</taxon>
        <taxon>Actinomycetes</taxon>
        <taxon>Micromonosporales</taxon>
        <taxon>Micromonosporaceae</taxon>
        <taxon>Paractinoplanes</taxon>
    </lineage>
</organism>
<gene>
    <name evidence="1" type="ORF">SAMN05421748_1011018</name>
</gene>
<dbReference type="AlphaFoldDB" id="A0A285FLV5"/>
<evidence type="ECO:0000313" key="2">
    <source>
        <dbReference type="Proteomes" id="UP000219612"/>
    </source>
</evidence>
<evidence type="ECO:0000313" key="1">
    <source>
        <dbReference type="EMBL" id="SNY12270.1"/>
    </source>
</evidence>